<dbReference type="Proteomes" id="UP000294028">
    <property type="component" value="Unassembled WGS sequence"/>
</dbReference>
<organism evidence="6 7">
    <name type="scientific">Halogeometricum borinquense</name>
    <dbReference type="NCBI Taxonomy" id="60847"/>
    <lineage>
        <taxon>Archaea</taxon>
        <taxon>Methanobacteriati</taxon>
        <taxon>Methanobacteriota</taxon>
        <taxon>Stenosarchaea group</taxon>
        <taxon>Halobacteria</taxon>
        <taxon>Halobacteriales</taxon>
        <taxon>Haloferacaceae</taxon>
        <taxon>Halogeometricum</taxon>
    </lineage>
</organism>
<name>A0A482T190_9EURY</name>
<proteinExistence type="inferred from homology"/>
<dbReference type="Gene3D" id="1.10.10.10">
    <property type="entry name" value="Winged helix-like DNA-binding domain superfamily/Winged helix DNA-binding domain"/>
    <property type="match status" value="1"/>
</dbReference>
<dbReference type="AlphaFoldDB" id="A0A482T190"/>
<comment type="caution">
    <text evidence="6">The sequence shown here is derived from an EMBL/GenBank/DDBJ whole genome shotgun (WGS) entry which is preliminary data.</text>
</comment>
<dbReference type="RefSeq" id="WP_006056053.1">
    <property type="nucleotide sequence ID" value="NZ_RZHH01000003.1"/>
</dbReference>
<evidence type="ECO:0000256" key="3">
    <source>
        <dbReference type="ARBA" id="ARBA00023125"/>
    </source>
</evidence>
<dbReference type="InterPro" id="IPR036390">
    <property type="entry name" value="WH_DNA-bd_sf"/>
</dbReference>
<dbReference type="Pfam" id="PF03965">
    <property type="entry name" value="Penicillinase_R"/>
    <property type="match status" value="1"/>
</dbReference>
<dbReference type="OMA" id="EMQRGSP"/>
<dbReference type="InterPro" id="IPR036388">
    <property type="entry name" value="WH-like_DNA-bd_sf"/>
</dbReference>
<gene>
    <name evidence="6" type="ORF">ELS19_18875</name>
</gene>
<dbReference type="SUPFAM" id="SSF46785">
    <property type="entry name" value="Winged helix' DNA-binding domain"/>
    <property type="match status" value="1"/>
</dbReference>
<evidence type="ECO:0000256" key="4">
    <source>
        <dbReference type="ARBA" id="ARBA00023163"/>
    </source>
</evidence>
<keyword evidence="4" id="KW-0804">Transcription</keyword>
<dbReference type="GO" id="GO:0003677">
    <property type="term" value="F:DNA binding"/>
    <property type="evidence" value="ECO:0007669"/>
    <property type="project" value="UniProtKB-KW"/>
</dbReference>
<evidence type="ECO:0000256" key="2">
    <source>
        <dbReference type="ARBA" id="ARBA00023015"/>
    </source>
</evidence>
<protein>
    <submittedName>
        <fullName evidence="6">Fe2+/Zn2+ uptake regulation protein</fullName>
    </submittedName>
</protein>
<evidence type="ECO:0000313" key="6">
    <source>
        <dbReference type="EMBL" id="RYJ08756.1"/>
    </source>
</evidence>
<evidence type="ECO:0000256" key="1">
    <source>
        <dbReference type="ARBA" id="ARBA00011046"/>
    </source>
</evidence>
<evidence type="ECO:0000256" key="5">
    <source>
        <dbReference type="SAM" id="MobiDB-lite"/>
    </source>
</evidence>
<accession>A0A482T190</accession>
<dbReference type="GO" id="GO:0045892">
    <property type="term" value="P:negative regulation of DNA-templated transcription"/>
    <property type="evidence" value="ECO:0007669"/>
    <property type="project" value="InterPro"/>
</dbReference>
<dbReference type="EMBL" id="RZHH01000003">
    <property type="protein sequence ID" value="RYJ08756.1"/>
    <property type="molecule type" value="Genomic_DNA"/>
</dbReference>
<dbReference type="InterPro" id="IPR005650">
    <property type="entry name" value="BlaI_family"/>
</dbReference>
<sequence>MDWNRLGPREKELLAILRRSEQSLTSREVQRELREDGVDVVYSTVSATLDRLVEKRLVDRTEEMQRGSPRYRHTFAADQYAGELLDSIVEDVSEVLGTDGLTGLVRRAEAMGGDEQSNEHNPTNTKA</sequence>
<reference evidence="6 7" key="1">
    <citation type="submission" date="2018-12" db="EMBL/GenBank/DDBJ databases">
        <title>Genome analysis provides insights into bioremediation potentialities of Halogeometricum borinquense strain N11.</title>
        <authorList>
            <person name="Najjari A."/>
            <person name="Youssef N."/>
            <person name="Fhoula I."/>
            <person name="Ben Dhia O."/>
            <person name="Mahjoubi M."/>
            <person name="Ouzari H.I."/>
            <person name="Cherif A."/>
        </authorList>
    </citation>
    <scope>NUCLEOTIDE SEQUENCE [LARGE SCALE GENOMIC DNA]</scope>
    <source>
        <strain evidence="6 7">N11</strain>
    </source>
</reference>
<feature type="region of interest" description="Disordered" evidence="5">
    <location>
        <begin position="108"/>
        <end position="127"/>
    </location>
</feature>
<keyword evidence="3" id="KW-0238">DNA-binding</keyword>
<evidence type="ECO:0000313" key="7">
    <source>
        <dbReference type="Proteomes" id="UP000294028"/>
    </source>
</evidence>
<keyword evidence="2" id="KW-0805">Transcription regulation</keyword>
<comment type="similarity">
    <text evidence="1">Belongs to the BlaI transcriptional regulatory family.</text>
</comment>